<protein>
    <submittedName>
        <fullName evidence="3">Uncharacterized protein</fullName>
    </submittedName>
</protein>
<keyword evidence="4" id="KW-1185">Reference proteome</keyword>
<keyword evidence="2" id="KW-0472">Membrane</keyword>
<evidence type="ECO:0000256" key="1">
    <source>
        <dbReference type="SAM" id="MobiDB-lite"/>
    </source>
</evidence>
<proteinExistence type="predicted"/>
<keyword evidence="2" id="KW-0812">Transmembrane</keyword>
<gene>
    <name evidence="3" type="ORF">Taro_032145</name>
</gene>
<evidence type="ECO:0000313" key="3">
    <source>
        <dbReference type="EMBL" id="MQL99421.1"/>
    </source>
</evidence>
<keyword evidence="2" id="KW-1133">Transmembrane helix</keyword>
<feature type="transmembrane region" description="Helical" evidence="2">
    <location>
        <begin position="89"/>
        <end position="107"/>
    </location>
</feature>
<dbReference type="Proteomes" id="UP000652761">
    <property type="component" value="Unassembled WGS sequence"/>
</dbReference>
<evidence type="ECO:0000256" key="2">
    <source>
        <dbReference type="SAM" id="Phobius"/>
    </source>
</evidence>
<reference evidence="3" key="1">
    <citation type="submission" date="2017-07" db="EMBL/GenBank/DDBJ databases">
        <title>Taro Niue Genome Assembly and Annotation.</title>
        <authorList>
            <person name="Atibalentja N."/>
            <person name="Keating K."/>
            <person name="Fields C.J."/>
        </authorList>
    </citation>
    <scope>NUCLEOTIDE SEQUENCE</scope>
    <source>
        <strain evidence="3">Niue_2</strain>
        <tissue evidence="3">Leaf</tissue>
    </source>
</reference>
<dbReference type="AlphaFoldDB" id="A0A843VQM8"/>
<organism evidence="3 4">
    <name type="scientific">Colocasia esculenta</name>
    <name type="common">Wild taro</name>
    <name type="synonym">Arum esculentum</name>
    <dbReference type="NCBI Taxonomy" id="4460"/>
    <lineage>
        <taxon>Eukaryota</taxon>
        <taxon>Viridiplantae</taxon>
        <taxon>Streptophyta</taxon>
        <taxon>Embryophyta</taxon>
        <taxon>Tracheophyta</taxon>
        <taxon>Spermatophyta</taxon>
        <taxon>Magnoliopsida</taxon>
        <taxon>Liliopsida</taxon>
        <taxon>Araceae</taxon>
        <taxon>Aroideae</taxon>
        <taxon>Colocasieae</taxon>
        <taxon>Colocasia</taxon>
    </lineage>
</organism>
<name>A0A843VQM8_COLES</name>
<evidence type="ECO:0000313" key="4">
    <source>
        <dbReference type="Proteomes" id="UP000652761"/>
    </source>
</evidence>
<dbReference type="EMBL" id="NMUH01002350">
    <property type="protein sequence ID" value="MQL99421.1"/>
    <property type="molecule type" value="Genomic_DNA"/>
</dbReference>
<comment type="caution">
    <text evidence="3">The sequence shown here is derived from an EMBL/GenBank/DDBJ whole genome shotgun (WGS) entry which is preliminary data.</text>
</comment>
<feature type="region of interest" description="Disordered" evidence="1">
    <location>
        <begin position="1"/>
        <end position="30"/>
    </location>
</feature>
<sequence>MSRPPSASRHQRMRRLGWSRPYRGVGGRRDKGHVATRFPVTTRVLVSILSGGVLVSRAVPCVPALVDGPSGGFRKGCCACLCLLGLSWLRANGVISVVVAPLVFLFAQC</sequence>
<accession>A0A843VQM8</accession>